<proteinExistence type="predicted"/>
<name>A0A0E9W5P7_ANGAN</name>
<sequence>MLIWKTVHVGTGTGKGFAHSHISTAGMLIGKFWNGLIQCSLMM</sequence>
<organism evidence="1">
    <name type="scientific">Anguilla anguilla</name>
    <name type="common">European freshwater eel</name>
    <name type="synonym">Muraena anguilla</name>
    <dbReference type="NCBI Taxonomy" id="7936"/>
    <lineage>
        <taxon>Eukaryota</taxon>
        <taxon>Metazoa</taxon>
        <taxon>Chordata</taxon>
        <taxon>Craniata</taxon>
        <taxon>Vertebrata</taxon>
        <taxon>Euteleostomi</taxon>
        <taxon>Actinopterygii</taxon>
        <taxon>Neopterygii</taxon>
        <taxon>Teleostei</taxon>
        <taxon>Anguilliformes</taxon>
        <taxon>Anguillidae</taxon>
        <taxon>Anguilla</taxon>
    </lineage>
</organism>
<reference evidence="1" key="1">
    <citation type="submission" date="2014-11" db="EMBL/GenBank/DDBJ databases">
        <authorList>
            <person name="Amaro Gonzalez C."/>
        </authorList>
    </citation>
    <scope>NUCLEOTIDE SEQUENCE</scope>
</reference>
<evidence type="ECO:0000313" key="1">
    <source>
        <dbReference type="EMBL" id="JAH85646.1"/>
    </source>
</evidence>
<dbReference type="EMBL" id="GBXM01022931">
    <property type="protein sequence ID" value="JAH85646.1"/>
    <property type="molecule type" value="Transcribed_RNA"/>
</dbReference>
<protein>
    <submittedName>
        <fullName evidence="1">Uncharacterized protein</fullName>
    </submittedName>
</protein>
<dbReference type="AlphaFoldDB" id="A0A0E9W5P7"/>
<reference evidence="1" key="2">
    <citation type="journal article" date="2015" name="Fish Shellfish Immunol.">
        <title>Early steps in the European eel (Anguilla anguilla)-Vibrio vulnificus interaction in the gills: Role of the RtxA13 toxin.</title>
        <authorList>
            <person name="Callol A."/>
            <person name="Pajuelo D."/>
            <person name="Ebbesson L."/>
            <person name="Teles M."/>
            <person name="MacKenzie S."/>
            <person name="Amaro C."/>
        </authorList>
    </citation>
    <scope>NUCLEOTIDE SEQUENCE</scope>
</reference>
<accession>A0A0E9W5P7</accession>